<evidence type="ECO:0000256" key="12">
    <source>
        <dbReference type="ARBA" id="ARBA00035485"/>
    </source>
</evidence>
<name>A0A1Y1KJ71_PHOPY</name>
<proteinExistence type="inferred from homology"/>
<feature type="compositionally biased region" description="Basic and acidic residues" evidence="15">
    <location>
        <begin position="244"/>
        <end position="262"/>
    </location>
</feature>
<reference evidence="16" key="1">
    <citation type="journal article" date="2016" name="Sci. Rep.">
        <title>Molecular characterization of firefly nuptial gifts: a multi-omics approach sheds light on postcopulatory sexual selection.</title>
        <authorList>
            <person name="Al-Wathiqui N."/>
            <person name="Fallon T.R."/>
            <person name="South A."/>
            <person name="Weng J.K."/>
            <person name="Lewis S.M."/>
        </authorList>
    </citation>
    <scope>NUCLEOTIDE SEQUENCE</scope>
</reference>
<evidence type="ECO:0000256" key="11">
    <source>
        <dbReference type="ARBA" id="ARBA00035184"/>
    </source>
</evidence>
<dbReference type="PANTHER" id="PTHR31761">
    <property type="entry name" value="GROWTH ARREST AND DNA DAMAGE-INDUCIBLE PROTEINS-INTERACTING PROTEIN 1 GADD45GIP1"/>
    <property type="match status" value="1"/>
</dbReference>
<dbReference type="InterPro" id="IPR043035">
    <property type="entry name" value="Ribosomal_mL64_sf"/>
</dbReference>
<feature type="coiled-coil region" evidence="14">
    <location>
        <begin position="133"/>
        <end position="234"/>
    </location>
</feature>
<evidence type="ECO:0000256" key="5">
    <source>
        <dbReference type="ARBA" id="ARBA00023054"/>
    </source>
</evidence>
<evidence type="ECO:0000256" key="9">
    <source>
        <dbReference type="ARBA" id="ARBA00023306"/>
    </source>
</evidence>
<keyword evidence="4" id="KW-0689">Ribosomal protein</keyword>
<evidence type="ECO:0000256" key="15">
    <source>
        <dbReference type="SAM" id="MobiDB-lite"/>
    </source>
</evidence>
<keyword evidence="8" id="KW-0687">Ribonucleoprotein</keyword>
<sequence>MLRNVLLNNFKTLQRISIRSKSEPAVNITELERQETSFDVVDDEAQIREKIIEDKRNKSRLKPQHRNILQDEVPYANPTSWVHGTLRYNRTMYGRYGSKSGFNTSLCWPTKEELAEKREYEQMAHPFTIQQMVEEAKQKKLEKEIRIQTRQEDIIKKMEKLEQWKLDLKRKIEKKESEALAAKQKKDRLIDEVRRHFGYSIDPRDEKFKELLAQKEKEQQKATKQARKKAKEEKMLATILGKAKAAEMSDDKSVESTKPSTD</sequence>
<dbReference type="GO" id="GO:0005840">
    <property type="term" value="C:ribosome"/>
    <property type="evidence" value="ECO:0007669"/>
    <property type="project" value="UniProtKB-KW"/>
</dbReference>
<dbReference type="GO" id="GO:0005739">
    <property type="term" value="C:mitochondrion"/>
    <property type="evidence" value="ECO:0007669"/>
    <property type="project" value="UniProtKB-SubCell"/>
</dbReference>
<protein>
    <recommendedName>
        <fullName evidence="11">Large ribosomal subunit protein mL64</fullName>
    </recommendedName>
    <alternativeName>
        <fullName evidence="10">39S ribosomal protein L59, mitochondrial</fullName>
    </alternativeName>
    <alternativeName>
        <fullName evidence="12">Growth arrest and DNA damage-inducible proteins-interacting protein 1</fullName>
    </alternativeName>
</protein>
<organism evidence="16">
    <name type="scientific">Photinus pyralis</name>
    <name type="common">Common eastern firefly</name>
    <name type="synonym">Lampyris pyralis</name>
    <dbReference type="NCBI Taxonomy" id="7054"/>
    <lineage>
        <taxon>Eukaryota</taxon>
        <taxon>Metazoa</taxon>
        <taxon>Ecdysozoa</taxon>
        <taxon>Arthropoda</taxon>
        <taxon>Hexapoda</taxon>
        <taxon>Insecta</taxon>
        <taxon>Pterygota</taxon>
        <taxon>Neoptera</taxon>
        <taxon>Endopterygota</taxon>
        <taxon>Coleoptera</taxon>
        <taxon>Polyphaga</taxon>
        <taxon>Elateriformia</taxon>
        <taxon>Elateroidea</taxon>
        <taxon>Lampyridae</taxon>
        <taxon>Lampyrinae</taxon>
        <taxon>Photinus</taxon>
    </lineage>
</organism>
<evidence type="ECO:0000256" key="2">
    <source>
        <dbReference type="ARBA" id="ARBA00004173"/>
    </source>
</evidence>
<comment type="similarity">
    <text evidence="3">Belongs to the mitochondrion-specific ribosomal protein mL64 family.</text>
</comment>
<comment type="function">
    <text evidence="13">Acts as a negative regulator of G1 to S cell cycle phase progression by inhibiting cyclin-dependent kinases. Inhibitory effects are additive with GADD45 proteins but also occur in the absence of GADD45 proteins. Acts as a repressor of the orphan nuclear receptor NR4A1 by inhibiting AB domain-mediated transcriptional activity. May be involved in the hormone-mediated regulation of NR4A1 transcriptional activity. May play a role in mitochondrial protein synthesis.</text>
</comment>
<evidence type="ECO:0000256" key="4">
    <source>
        <dbReference type="ARBA" id="ARBA00022980"/>
    </source>
</evidence>
<keyword evidence="9" id="KW-0131">Cell cycle</keyword>
<dbReference type="PANTHER" id="PTHR31761:SF1">
    <property type="entry name" value="LARGE RIBOSOMAL SUBUNIT PROTEIN ML64"/>
    <property type="match status" value="1"/>
</dbReference>
<evidence type="ECO:0000313" key="16">
    <source>
        <dbReference type="EMBL" id="JAV61479.1"/>
    </source>
</evidence>
<dbReference type="Gene3D" id="6.10.280.120">
    <property type="entry name" value="Growth arrest and DNA-damage-inducible proteins-interacting protein 1"/>
    <property type="match status" value="1"/>
</dbReference>
<accession>A0A1Y1KJ71</accession>
<dbReference type="GO" id="GO:0005634">
    <property type="term" value="C:nucleus"/>
    <property type="evidence" value="ECO:0007669"/>
    <property type="project" value="UniProtKB-SubCell"/>
</dbReference>
<dbReference type="InterPro" id="IPR018472">
    <property type="entry name" value="Ribosomal_mL64"/>
</dbReference>
<evidence type="ECO:0000256" key="10">
    <source>
        <dbReference type="ARBA" id="ARBA00030700"/>
    </source>
</evidence>
<dbReference type="EMBL" id="GEZM01081920">
    <property type="protein sequence ID" value="JAV61479.1"/>
    <property type="molecule type" value="Transcribed_RNA"/>
</dbReference>
<dbReference type="GO" id="GO:1990904">
    <property type="term" value="C:ribonucleoprotein complex"/>
    <property type="evidence" value="ECO:0007669"/>
    <property type="project" value="UniProtKB-KW"/>
</dbReference>
<dbReference type="AlphaFoldDB" id="A0A1Y1KJ71"/>
<evidence type="ECO:0000256" key="1">
    <source>
        <dbReference type="ARBA" id="ARBA00004123"/>
    </source>
</evidence>
<evidence type="ECO:0000256" key="6">
    <source>
        <dbReference type="ARBA" id="ARBA00023128"/>
    </source>
</evidence>
<keyword evidence="6" id="KW-0496">Mitochondrion</keyword>
<evidence type="ECO:0000256" key="7">
    <source>
        <dbReference type="ARBA" id="ARBA00023242"/>
    </source>
</evidence>
<evidence type="ECO:0000256" key="3">
    <source>
        <dbReference type="ARBA" id="ARBA00005421"/>
    </source>
</evidence>
<comment type="subcellular location">
    <subcellularLocation>
        <location evidence="2">Mitochondrion</location>
    </subcellularLocation>
    <subcellularLocation>
        <location evidence="1">Nucleus</location>
    </subcellularLocation>
</comment>
<keyword evidence="7" id="KW-0539">Nucleus</keyword>
<feature type="region of interest" description="Disordered" evidence="15">
    <location>
        <begin position="242"/>
        <end position="262"/>
    </location>
</feature>
<keyword evidence="5 14" id="KW-0175">Coiled coil</keyword>
<evidence type="ECO:0000256" key="13">
    <source>
        <dbReference type="ARBA" id="ARBA00060144"/>
    </source>
</evidence>
<evidence type="ECO:0000256" key="8">
    <source>
        <dbReference type="ARBA" id="ARBA00023274"/>
    </source>
</evidence>
<dbReference type="Pfam" id="PF10147">
    <property type="entry name" value="CR6_interact"/>
    <property type="match status" value="1"/>
</dbReference>
<evidence type="ECO:0000256" key="14">
    <source>
        <dbReference type="SAM" id="Coils"/>
    </source>
</evidence>